<organism evidence="1 2">
    <name type="scientific">Fusarium decemcellulare</name>
    <dbReference type="NCBI Taxonomy" id="57161"/>
    <lineage>
        <taxon>Eukaryota</taxon>
        <taxon>Fungi</taxon>
        <taxon>Dikarya</taxon>
        <taxon>Ascomycota</taxon>
        <taxon>Pezizomycotina</taxon>
        <taxon>Sordariomycetes</taxon>
        <taxon>Hypocreomycetidae</taxon>
        <taxon>Hypocreales</taxon>
        <taxon>Nectriaceae</taxon>
        <taxon>Fusarium</taxon>
        <taxon>Fusarium decemcellulare species complex</taxon>
    </lineage>
</organism>
<comment type="caution">
    <text evidence="1">The sequence shown here is derived from an EMBL/GenBank/DDBJ whole genome shotgun (WGS) entry which is preliminary data.</text>
</comment>
<reference evidence="1" key="1">
    <citation type="submission" date="2022-08" db="EMBL/GenBank/DDBJ databases">
        <title>Genome Sequence of Fusarium decemcellulare.</title>
        <authorList>
            <person name="Buettner E."/>
        </authorList>
    </citation>
    <scope>NUCLEOTIDE SEQUENCE</scope>
    <source>
        <strain evidence="1">Babe19</strain>
    </source>
</reference>
<name>A0ACC1SEU9_9HYPO</name>
<dbReference type="Proteomes" id="UP001148629">
    <property type="component" value="Unassembled WGS sequence"/>
</dbReference>
<keyword evidence="2" id="KW-1185">Reference proteome</keyword>
<evidence type="ECO:0000313" key="2">
    <source>
        <dbReference type="Proteomes" id="UP001148629"/>
    </source>
</evidence>
<proteinExistence type="predicted"/>
<evidence type="ECO:0000313" key="1">
    <source>
        <dbReference type="EMBL" id="KAJ3538031.1"/>
    </source>
</evidence>
<protein>
    <submittedName>
        <fullName evidence="1">Uncharacterized protein</fullName>
    </submittedName>
</protein>
<gene>
    <name evidence="1" type="ORF">NM208_g6083</name>
</gene>
<sequence length="684" mass="78411">MTDGDDLSIFSQATVESTADCIQSWLDCCLKDHVSCGFQKEEGGVRRLPGRLIDLGDSQSSQWRIIETVDQSSEYYRYSALSHRWSANTPKLLHSNLAKFQSHQEDTQLPQDYQDVVLLCRKLSIRYLWIDSLCILQDSNQDFNDEVAAMMNIYENALITFSICWDLSVVGLFSERNRGPINPQVEYSKEWAANVSNALVNTRGWVLQERILSPRIVYLGNDQLYWECNGSRAGESQPQMRYRDGGRESLQESRGQLWASSWPSLIRTYSNCDLGLERDRLNAVSGLARRFQDRTGAKYLAGIWIDFWIIDLLWRPSPRWDRPPRWRRKRYSVPPTNVPSWSWAAVQGPVSLNVLPRSLRRLESAAKTFFNTDADLSKDDEVTQRPSTPRGTRSSTPLWSCKERINPQRKPRRTRSSLELFDFSTLICSERALHVDSTIMHCLVPLALLTGTTISPPNSDPFGHFEQVTLDLRCLPIPLDFELAQDLDRLREVSGRSGRVHLAIKDFFLGTTSLGSLKMIDSGSQEGSKSIFVHFSRSWNPDLPTFFVPFFSQPQFRRFRGQNPLDDNHRRQVCGLIIQAQSHSQPYPQEKNKSQVRDFIRIGTLTESPKVTCGLSPIIANTIVRQDRSLDGVKEDERWVKKAESKIGWAAKCLSFCTVQVDLFHVECFALPHFETEWTTIRLV</sequence>
<accession>A0ACC1SEU9</accession>
<dbReference type="EMBL" id="JANRMS010000545">
    <property type="protein sequence ID" value="KAJ3538031.1"/>
    <property type="molecule type" value="Genomic_DNA"/>
</dbReference>